<dbReference type="EMBL" id="BTGU01000130">
    <property type="protein sequence ID" value="GMN62473.1"/>
    <property type="molecule type" value="Genomic_DNA"/>
</dbReference>
<gene>
    <name evidence="2" type="ORF">TIFTF001_031556</name>
</gene>
<evidence type="ECO:0000313" key="2">
    <source>
        <dbReference type="EMBL" id="GMN62473.1"/>
    </source>
</evidence>
<organism evidence="2 3">
    <name type="scientific">Ficus carica</name>
    <name type="common">Common fig</name>
    <dbReference type="NCBI Taxonomy" id="3494"/>
    <lineage>
        <taxon>Eukaryota</taxon>
        <taxon>Viridiplantae</taxon>
        <taxon>Streptophyta</taxon>
        <taxon>Embryophyta</taxon>
        <taxon>Tracheophyta</taxon>
        <taxon>Spermatophyta</taxon>
        <taxon>Magnoliopsida</taxon>
        <taxon>eudicotyledons</taxon>
        <taxon>Gunneridae</taxon>
        <taxon>Pentapetalae</taxon>
        <taxon>rosids</taxon>
        <taxon>fabids</taxon>
        <taxon>Rosales</taxon>
        <taxon>Moraceae</taxon>
        <taxon>Ficeae</taxon>
        <taxon>Ficus</taxon>
    </lineage>
</organism>
<proteinExistence type="predicted"/>
<evidence type="ECO:0000313" key="3">
    <source>
        <dbReference type="Proteomes" id="UP001187192"/>
    </source>
</evidence>
<keyword evidence="3" id="KW-1185">Reference proteome</keyword>
<dbReference type="AlphaFoldDB" id="A0AA88DVM1"/>
<sequence>MLVSFCAGHVFILNQELRYVAYPLYAALCFPITFFGLAQLSLYFDLVLAILKKIPQRSYRVFPH</sequence>
<keyword evidence="1" id="KW-1133">Transmembrane helix</keyword>
<name>A0AA88DVM1_FICCA</name>
<keyword evidence="1" id="KW-0472">Membrane</keyword>
<protein>
    <submittedName>
        <fullName evidence="2">Uncharacterized protein</fullName>
    </submittedName>
</protein>
<dbReference type="Proteomes" id="UP001187192">
    <property type="component" value="Unassembled WGS sequence"/>
</dbReference>
<comment type="caution">
    <text evidence="2">The sequence shown here is derived from an EMBL/GenBank/DDBJ whole genome shotgun (WGS) entry which is preliminary data.</text>
</comment>
<feature type="transmembrane region" description="Helical" evidence="1">
    <location>
        <begin position="24"/>
        <end position="51"/>
    </location>
</feature>
<evidence type="ECO:0000256" key="1">
    <source>
        <dbReference type="SAM" id="Phobius"/>
    </source>
</evidence>
<keyword evidence="1" id="KW-0812">Transmembrane</keyword>
<accession>A0AA88DVM1</accession>
<reference evidence="2" key="1">
    <citation type="submission" date="2023-07" db="EMBL/GenBank/DDBJ databases">
        <title>draft genome sequence of fig (Ficus carica).</title>
        <authorList>
            <person name="Takahashi T."/>
            <person name="Nishimura K."/>
        </authorList>
    </citation>
    <scope>NUCLEOTIDE SEQUENCE</scope>
</reference>